<sequence length="100" mass="11713">MTRHSLYFSIFGINLDYDVINIPGTRYNNKLFHHVLLYVCTYVLCTSSEYVVVAVCMLFMLAFFPKFVSCFSCILKSEKIHNFFLLHSARKKGFPSRKKI</sequence>
<keyword evidence="1" id="KW-0472">Membrane</keyword>
<proteinExistence type="predicted"/>
<evidence type="ECO:0000256" key="1">
    <source>
        <dbReference type="SAM" id="Phobius"/>
    </source>
</evidence>
<accession>A0A8D9DXV4</accession>
<dbReference type="EMBL" id="HBUF01385370">
    <property type="protein sequence ID" value="CAG6731968.1"/>
    <property type="molecule type" value="Transcribed_RNA"/>
</dbReference>
<keyword evidence="1" id="KW-0812">Transmembrane</keyword>
<name>A0A8D9DXV4_9HEMI</name>
<organism evidence="2">
    <name type="scientific">Cacopsylla melanoneura</name>
    <dbReference type="NCBI Taxonomy" id="428564"/>
    <lineage>
        <taxon>Eukaryota</taxon>
        <taxon>Metazoa</taxon>
        <taxon>Ecdysozoa</taxon>
        <taxon>Arthropoda</taxon>
        <taxon>Hexapoda</taxon>
        <taxon>Insecta</taxon>
        <taxon>Pterygota</taxon>
        <taxon>Neoptera</taxon>
        <taxon>Paraneoptera</taxon>
        <taxon>Hemiptera</taxon>
        <taxon>Sternorrhyncha</taxon>
        <taxon>Psylloidea</taxon>
        <taxon>Psyllidae</taxon>
        <taxon>Psyllinae</taxon>
        <taxon>Cacopsylla</taxon>
    </lineage>
</organism>
<protein>
    <submittedName>
        <fullName evidence="2">Uncharacterized protein</fullName>
    </submittedName>
</protein>
<dbReference type="EMBL" id="HBUF01385372">
    <property type="protein sequence ID" value="CAG6731969.1"/>
    <property type="molecule type" value="Transcribed_RNA"/>
</dbReference>
<dbReference type="AlphaFoldDB" id="A0A8D9DXV4"/>
<reference evidence="2" key="1">
    <citation type="submission" date="2021-05" db="EMBL/GenBank/DDBJ databases">
        <authorList>
            <person name="Alioto T."/>
            <person name="Alioto T."/>
            <person name="Gomez Garrido J."/>
        </authorList>
    </citation>
    <scope>NUCLEOTIDE SEQUENCE</scope>
</reference>
<evidence type="ECO:0000313" key="2">
    <source>
        <dbReference type="EMBL" id="CAG6731969.1"/>
    </source>
</evidence>
<keyword evidence="1" id="KW-1133">Transmembrane helix</keyword>
<feature type="transmembrane region" description="Helical" evidence="1">
    <location>
        <begin position="35"/>
        <end position="64"/>
    </location>
</feature>